<keyword evidence="1" id="KW-0863">Zinc-finger</keyword>
<dbReference type="GO" id="GO:0008270">
    <property type="term" value="F:zinc ion binding"/>
    <property type="evidence" value="ECO:0007669"/>
    <property type="project" value="UniProtKB-KW"/>
</dbReference>
<reference evidence="4" key="1">
    <citation type="journal article" date="2022" name="Plant J.">
        <title>Strategies of tolerance reflected in two North American maple genomes.</title>
        <authorList>
            <person name="McEvoy S.L."/>
            <person name="Sezen U.U."/>
            <person name="Trouern-Trend A."/>
            <person name="McMahon S.M."/>
            <person name="Schaberg P.G."/>
            <person name="Yang J."/>
            <person name="Wegrzyn J.L."/>
            <person name="Swenson N.G."/>
        </authorList>
    </citation>
    <scope>NUCLEOTIDE SEQUENCE</scope>
    <source>
        <strain evidence="4">NS2018</strain>
    </source>
</reference>
<sequence>MLLGYERLPDHCFRCGRLGHVVGDCLEKIDKGSGEDYNLLFGSCLRASSTTRGDPSHNRKDVYRGGGEKSGSETLVKDKVDNRGTSGMSDQSRRDKGKDIQSLLCHRKTLISGEIWGYIPTG</sequence>
<comment type="caution">
    <text evidence="4">The sequence shown here is derived from an EMBL/GenBank/DDBJ whole genome shotgun (WGS) entry which is preliminary data.</text>
</comment>
<keyword evidence="1" id="KW-0862">Zinc</keyword>
<organism evidence="4 5">
    <name type="scientific">Acer saccharum</name>
    <name type="common">Sugar maple</name>
    <dbReference type="NCBI Taxonomy" id="4024"/>
    <lineage>
        <taxon>Eukaryota</taxon>
        <taxon>Viridiplantae</taxon>
        <taxon>Streptophyta</taxon>
        <taxon>Embryophyta</taxon>
        <taxon>Tracheophyta</taxon>
        <taxon>Spermatophyta</taxon>
        <taxon>Magnoliopsida</taxon>
        <taxon>eudicotyledons</taxon>
        <taxon>Gunneridae</taxon>
        <taxon>Pentapetalae</taxon>
        <taxon>rosids</taxon>
        <taxon>malvids</taxon>
        <taxon>Sapindales</taxon>
        <taxon>Sapindaceae</taxon>
        <taxon>Hippocastanoideae</taxon>
        <taxon>Acereae</taxon>
        <taxon>Acer</taxon>
    </lineage>
</organism>
<dbReference type="InterPro" id="IPR036875">
    <property type="entry name" value="Znf_CCHC_sf"/>
</dbReference>
<dbReference type="EMBL" id="JAUESC010000384">
    <property type="protein sequence ID" value="KAK0580626.1"/>
    <property type="molecule type" value="Genomic_DNA"/>
</dbReference>
<keyword evidence="5" id="KW-1185">Reference proteome</keyword>
<evidence type="ECO:0000313" key="5">
    <source>
        <dbReference type="Proteomes" id="UP001168877"/>
    </source>
</evidence>
<dbReference type="GO" id="GO:0003676">
    <property type="term" value="F:nucleic acid binding"/>
    <property type="evidence" value="ECO:0007669"/>
    <property type="project" value="InterPro"/>
</dbReference>
<dbReference type="Pfam" id="PF14392">
    <property type="entry name" value="zf-CCHC_4"/>
    <property type="match status" value="1"/>
</dbReference>
<gene>
    <name evidence="4" type="ORF">LWI29_004266</name>
</gene>
<reference evidence="4" key="2">
    <citation type="submission" date="2023-06" db="EMBL/GenBank/DDBJ databases">
        <authorList>
            <person name="Swenson N.G."/>
            <person name="Wegrzyn J.L."/>
            <person name="Mcevoy S.L."/>
        </authorList>
    </citation>
    <scope>NUCLEOTIDE SEQUENCE</scope>
    <source>
        <strain evidence="4">NS2018</strain>
        <tissue evidence="4">Leaf</tissue>
    </source>
</reference>
<dbReference type="PROSITE" id="PS50158">
    <property type="entry name" value="ZF_CCHC"/>
    <property type="match status" value="1"/>
</dbReference>
<dbReference type="InterPro" id="IPR025836">
    <property type="entry name" value="Zn_knuckle_CX2CX4HX4C"/>
</dbReference>
<evidence type="ECO:0000313" key="4">
    <source>
        <dbReference type="EMBL" id="KAK0580626.1"/>
    </source>
</evidence>
<evidence type="ECO:0000259" key="3">
    <source>
        <dbReference type="PROSITE" id="PS50158"/>
    </source>
</evidence>
<feature type="compositionally biased region" description="Basic and acidic residues" evidence="2">
    <location>
        <begin position="54"/>
        <end position="82"/>
    </location>
</feature>
<proteinExistence type="predicted"/>
<dbReference type="Proteomes" id="UP001168877">
    <property type="component" value="Unassembled WGS sequence"/>
</dbReference>
<name>A0AA39RUM9_ACESA</name>
<evidence type="ECO:0000256" key="1">
    <source>
        <dbReference type="PROSITE-ProRule" id="PRU00047"/>
    </source>
</evidence>
<dbReference type="SUPFAM" id="SSF57756">
    <property type="entry name" value="Retrovirus zinc finger-like domains"/>
    <property type="match status" value="1"/>
</dbReference>
<accession>A0AA39RUM9</accession>
<feature type="region of interest" description="Disordered" evidence="2">
    <location>
        <begin position="47"/>
        <end position="100"/>
    </location>
</feature>
<evidence type="ECO:0000256" key="2">
    <source>
        <dbReference type="SAM" id="MobiDB-lite"/>
    </source>
</evidence>
<dbReference type="InterPro" id="IPR001878">
    <property type="entry name" value="Znf_CCHC"/>
</dbReference>
<keyword evidence="1" id="KW-0479">Metal-binding</keyword>
<feature type="domain" description="CCHC-type" evidence="3">
    <location>
        <begin position="12"/>
        <end position="25"/>
    </location>
</feature>
<dbReference type="AlphaFoldDB" id="A0AA39RUM9"/>
<protein>
    <recommendedName>
        <fullName evidence="3">CCHC-type domain-containing protein</fullName>
    </recommendedName>
</protein>